<accession>A0A7R9YH86</accession>
<evidence type="ECO:0000313" key="4">
    <source>
        <dbReference type="Proteomes" id="UP000751190"/>
    </source>
</evidence>
<reference evidence="2" key="1">
    <citation type="submission" date="2021-01" db="EMBL/GenBank/DDBJ databases">
        <authorList>
            <person name="Corre E."/>
            <person name="Pelletier E."/>
            <person name="Niang G."/>
            <person name="Scheremetjew M."/>
            <person name="Finn R."/>
            <person name="Kale V."/>
            <person name="Holt S."/>
            <person name="Cochrane G."/>
            <person name="Meng A."/>
            <person name="Brown T."/>
            <person name="Cohen L."/>
        </authorList>
    </citation>
    <scope>NUCLEOTIDE SEQUENCE</scope>
    <source>
        <strain evidence="2">RCC1537</strain>
    </source>
</reference>
<evidence type="ECO:0000313" key="3">
    <source>
        <dbReference type="EMBL" id="KAG8468587.1"/>
    </source>
</evidence>
<dbReference type="Proteomes" id="UP000751190">
    <property type="component" value="Unassembled WGS sequence"/>
</dbReference>
<dbReference type="EMBL" id="JAGTXO010000004">
    <property type="protein sequence ID" value="KAG8468587.1"/>
    <property type="molecule type" value="Genomic_DNA"/>
</dbReference>
<sequence>MARAHVPQRTARTGNGAEKAREVAHTPHAPADEPGDTHADAPFEWGVGGEVCVGAFGEVFIARQGYNIRMRLEDCILCGTFLRVDELALFLDMTVIVERRLDVATMTADAQRVFHSDNAGGSSELSEAFSMELLARTLGARLDKTEMELCYFTGDGSSSKLTDFSIVLDGRLIGVSVTRACNGWPPVPGSWTVEDATRLLTKKLLGVIESTRHVSNASWSKQLLHVLVPDASLAAALHEASALVAPELIANTVVLVTLCGGGYSADLFKRDESAPALLKKRARIGLGWKSADHLGHLAASDPCRCARDAAAVDAGAAGMAPGA</sequence>
<proteinExistence type="predicted"/>
<organism evidence="2">
    <name type="scientific">Diacronema lutheri</name>
    <name type="common">Unicellular marine alga</name>
    <name type="synonym">Monochrysis lutheri</name>
    <dbReference type="NCBI Taxonomy" id="2081491"/>
    <lineage>
        <taxon>Eukaryota</taxon>
        <taxon>Haptista</taxon>
        <taxon>Haptophyta</taxon>
        <taxon>Pavlovophyceae</taxon>
        <taxon>Pavlovales</taxon>
        <taxon>Pavlovaceae</taxon>
        <taxon>Diacronema</taxon>
    </lineage>
</organism>
<name>A0A7R9YH86_DIALT</name>
<dbReference type="OMA" id="CRCARDA"/>
<evidence type="ECO:0000256" key="1">
    <source>
        <dbReference type="SAM" id="MobiDB-lite"/>
    </source>
</evidence>
<gene>
    <name evidence="3" type="ORF">KFE25_013670</name>
    <name evidence="2" type="ORF">PLUT1463_LOCUS2449</name>
</gene>
<protein>
    <submittedName>
        <fullName evidence="2">Uncharacterized protein</fullName>
    </submittedName>
</protein>
<dbReference type="OrthoDB" id="10260545at2759"/>
<dbReference type="AlphaFoldDB" id="A0A7R9YH86"/>
<evidence type="ECO:0000313" key="2">
    <source>
        <dbReference type="EMBL" id="CAD8268135.1"/>
    </source>
</evidence>
<reference evidence="3" key="2">
    <citation type="submission" date="2021-05" db="EMBL/GenBank/DDBJ databases">
        <title>The genome of the haptophyte Pavlova lutheri (Diacronema luteri, Pavlovales) - a model for lipid biosynthesis in eukaryotic algae.</title>
        <authorList>
            <person name="Hulatt C.J."/>
            <person name="Posewitz M.C."/>
        </authorList>
    </citation>
    <scope>NUCLEOTIDE SEQUENCE</scope>
    <source>
        <strain evidence="3">NIVA-4/92</strain>
    </source>
</reference>
<dbReference type="EMBL" id="HBEB01003782">
    <property type="protein sequence ID" value="CAD8268135.1"/>
    <property type="molecule type" value="Transcribed_RNA"/>
</dbReference>
<feature type="region of interest" description="Disordered" evidence="1">
    <location>
        <begin position="1"/>
        <end position="40"/>
    </location>
</feature>
<keyword evidence="4" id="KW-1185">Reference proteome</keyword>